<organism evidence="1 2">
    <name type="scientific">Pseudocercospora fijiensis (strain CIRAD86)</name>
    <name type="common">Black leaf streak disease fungus</name>
    <name type="synonym">Mycosphaerella fijiensis</name>
    <dbReference type="NCBI Taxonomy" id="383855"/>
    <lineage>
        <taxon>Eukaryota</taxon>
        <taxon>Fungi</taxon>
        <taxon>Dikarya</taxon>
        <taxon>Ascomycota</taxon>
        <taxon>Pezizomycotina</taxon>
        <taxon>Dothideomycetes</taxon>
        <taxon>Dothideomycetidae</taxon>
        <taxon>Mycosphaerellales</taxon>
        <taxon>Mycosphaerellaceae</taxon>
        <taxon>Pseudocercospora</taxon>
    </lineage>
</organism>
<dbReference type="AlphaFoldDB" id="M3AN19"/>
<dbReference type="GeneID" id="19334019"/>
<name>M3AN19_PSEFD</name>
<dbReference type="KEGG" id="pfj:MYCFIDRAFT_178933"/>
<dbReference type="EMBL" id="KB446563">
    <property type="protein sequence ID" value="EME78842.1"/>
    <property type="molecule type" value="Genomic_DNA"/>
</dbReference>
<evidence type="ECO:0000313" key="2">
    <source>
        <dbReference type="Proteomes" id="UP000016932"/>
    </source>
</evidence>
<accession>M3AN19</accession>
<keyword evidence="2" id="KW-1185">Reference proteome</keyword>
<gene>
    <name evidence="1" type="ORF">MYCFIDRAFT_178933</name>
</gene>
<dbReference type="VEuPathDB" id="FungiDB:MYCFIDRAFT_178933"/>
<dbReference type="Proteomes" id="UP000016932">
    <property type="component" value="Unassembled WGS sequence"/>
</dbReference>
<sequence length="105" mass="11348">MGSKAIQGSQSGRSITHELFMMDVFTVQTAVTTSQFPDNPRFRQSLHTRELGQISLDEALATGTYAQGIEPSYHATHPSRCALLPTGGLYVCLADGTFICNAKVV</sequence>
<dbReference type="HOGENOM" id="CLU_2237778_0_0_1"/>
<protein>
    <submittedName>
        <fullName evidence="1">Uncharacterized protein</fullName>
    </submittedName>
</protein>
<evidence type="ECO:0000313" key="1">
    <source>
        <dbReference type="EMBL" id="EME78842.1"/>
    </source>
</evidence>
<proteinExistence type="predicted"/>
<reference evidence="1 2" key="1">
    <citation type="journal article" date="2012" name="PLoS Pathog.">
        <title>Diverse lifestyles and strategies of plant pathogenesis encoded in the genomes of eighteen Dothideomycetes fungi.</title>
        <authorList>
            <person name="Ohm R.A."/>
            <person name="Feau N."/>
            <person name="Henrissat B."/>
            <person name="Schoch C.L."/>
            <person name="Horwitz B.A."/>
            <person name="Barry K.W."/>
            <person name="Condon B.J."/>
            <person name="Copeland A.C."/>
            <person name="Dhillon B."/>
            <person name="Glaser F."/>
            <person name="Hesse C.N."/>
            <person name="Kosti I."/>
            <person name="LaButti K."/>
            <person name="Lindquist E.A."/>
            <person name="Lucas S."/>
            <person name="Salamov A.A."/>
            <person name="Bradshaw R.E."/>
            <person name="Ciuffetti L."/>
            <person name="Hamelin R.C."/>
            <person name="Kema G.H.J."/>
            <person name="Lawrence C."/>
            <person name="Scott J.A."/>
            <person name="Spatafora J.W."/>
            <person name="Turgeon B.G."/>
            <person name="de Wit P.J.G.M."/>
            <person name="Zhong S."/>
            <person name="Goodwin S.B."/>
            <person name="Grigoriev I.V."/>
        </authorList>
    </citation>
    <scope>NUCLEOTIDE SEQUENCE [LARGE SCALE GENOMIC DNA]</scope>
    <source>
        <strain evidence="1 2">CIRAD86</strain>
    </source>
</reference>
<dbReference type="RefSeq" id="XP_007931104.1">
    <property type="nucleotide sequence ID" value="XM_007932913.1"/>
</dbReference>